<dbReference type="InterPro" id="IPR018060">
    <property type="entry name" value="HTH_AraC"/>
</dbReference>
<keyword evidence="5" id="KW-0805">Transcription regulation</keyword>
<evidence type="ECO:0000259" key="10">
    <source>
        <dbReference type="PROSITE" id="PS50110"/>
    </source>
</evidence>
<evidence type="ECO:0000256" key="2">
    <source>
        <dbReference type="ARBA" id="ARBA00022490"/>
    </source>
</evidence>
<dbReference type="SMART" id="SM00448">
    <property type="entry name" value="REC"/>
    <property type="match status" value="1"/>
</dbReference>
<sequence>MFKVLLVDDEEWVVQSLKHSINWEQFGFQIIGEANSADEALEFIETNKPHLVITDIKMPGMNGLELIKKVISKDSSVQFVVASGHAEFVYAQKALRYGAIGYCLKPFEEHEIGECLVKARLNIEARSKKDDTEFIDLLFGQSEPDYDKVKDILHSEGMHTDRNEMAVIQVLDNKLFPIERAVPYCSFKTGPRKIVYVINQSDFMAFMETVKSFPHSGVGYSTNIKLQDLKEAVQAANISSFHPFATGSNGCYQLVSASKDLRSYLSAMADAMVKKDLKLIDHAFEELTHCFATGQYTIKDAYFVYCQIMYYANDRLSMQMDVDIDNFEQLSAIFMNVNEMLADLGRQINQFILSFTQAAHVEIEHQTIREIAKYANENFYKDINLNGISKLFYVTPNYVSHLFKKEMGINFTEYISKLRIDYAGTLLQSSDLTIQQVSEKSGFNDYFYFTRIFKKVTGLTPSEFRKKNK</sequence>
<reference evidence="11 12" key="1">
    <citation type="submission" date="2023-03" db="EMBL/GenBank/DDBJ databases">
        <title>Bacillus Genome Sequencing.</title>
        <authorList>
            <person name="Dunlap C."/>
        </authorList>
    </citation>
    <scope>NUCLEOTIDE SEQUENCE [LARGE SCALE GENOMIC DNA]</scope>
    <source>
        <strain evidence="11 12">BD-533</strain>
    </source>
</reference>
<evidence type="ECO:0000256" key="8">
    <source>
        <dbReference type="PROSITE-ProRule" id="PRU00169"/>
    </source>
</evidence>
<comment type="subcellular location">
    <subcellularLocation>
        <location evidence="1">Cytoplasm</location>
    </subcellularLocation>
</comment>
<protein>
    <submittedName>
        <fullName evidence="11">Response regulator</fullName>
    </submittedName>
</protein>
<dbReference type="SUPFAM" id="SSF52172">
    <property type="entry name" value="CheY-like"/>
    <property type="match status" value="1"/>
</dbReference>
<keyword evidence="7" id="KW-0804">Transcription</keyword>
<dbReference type="Pfam" id="PF00072">
    <property type="entry name" value="Response_reg"/>
    <property type="match status" value="1"/>
</dbReference>
<keyword evidence="12" id="KW-1185">Reference proteome</keyword>
<accession>A0ABU6G456</accession>
<keyword evidence="3 8" id="KW-0597">Phosphoprotein</keyword>
<dbReference type="InterPro" id="IPR011006">
    <property type="entry name" value="CheY-like_superfamily"/>
</dbReference>
<keyword evidence="4" id="KW-0902">Two-component regulatory system</keyword>
<feature type="domain" description="Response regulatory" evidence="10">
    <location>
        <begin position="3"/>
        <end position="120"/>
    </location>
</feature>
<dbReference type="PROSITE" id="PS01124">
    <property type="entry name" value="HTH_ARAC_FAMILY_2"/>
    <property type="match status" value="1"/>
</dbReference>
<evidence type="ECO:0000313" key="11">
    <source>
        <dbReference type="EMBL" id="MEC0228926.1"/>
    </source>
</evidence>
<dbReference type="SMART" id="SM00342">
    <property type="entry name" value="HTH_ARAC"/>
    <property type="match status" value="1"/>
</dbReference>
<dbReference type="CDD" id="cd17536">
    <property type="entry name" value="REC_YesN-like"/>
    <property type="match status" value="1"/>
</dbReference>
<dbReference type="RefSeq" id="WP_326073082.1">
    <property type="nucleotide sequence ID" value="NZ_JARLKY010000042.1"/>
</dbReference>
<dbReference type="PANTHER" id="PTHR42713:SF3">
    <property type="entry name" value="TRANSCRIPTIONAL REGULATORY PROTEIN HPTR"/>
    <property type="match status" value="1"/>
</dbReference>
<evidence type="ECO:0000256" key="4">
    <source>
        <dbReference type="ARBA" id="ARBA00023012"/>
    </source>
</evidence>
<dbReference type="InterPro" id="IPR051552">
    <property type="entry name" value="HptR"/>
</dbReference>
<feature type="modified residue" description="4-aspartylphosphate" evidence="8">
    <location>
        <position position="55"/>
    </location>
</feature>
<dbReference type="PANTHER" id="PTHR42713">
    <property type="entry name" value="HISTIDINE KINASE-RELATED"/>
    <property type="match status" value="1"/>
</dbReference>
<dbReference type="SUPFAM" id="SSF46689">
    <property type="entry name" value="Homeodomain-like"/>
    <property type="match status" value="1"/>
</dbReference>
<dbReference type="InterPro" id="IPR001789">
    <property type="entry name" value="Sig_transdc_resp-reg_receiver"/>
</dbReference>
<comment type="caution">
    <text evidence="11">The sequence shown here is derived from an EMBL/GenBank/DDBJ whole genome shotgun (WGS) entry which is preliminary data.</text>
</comment>
<evidence type="ECO:0000256" key="6">
    <source>
        <dbReference type="ARBA" id="ARBA00023125"/>
    </source>
</evidence>
<organism evidence="11 12">
    <name type="scientific">Paenibacillus alba</name>
    <dbReference type="NCBI Taxonomy" id="1197127"/>
    <lineage>
        <taxon>Bacteria</taxon>
        <taxon>Bacillati</taxon>
        <taxon>Bacillota</taxon>
        <taxon>Bacilli</taxon>
        <taxon>Bacillales</taxon>
        <taxon>Paenibacillaceae</taxon>
        <taxon>Paenibacillus</taxon>
    </lineage>
</organism>
<dbReference type="PROSITE" id="PS50110">
    <property type="entry name" value="RESPONSE_REGULATORY"/>
    <property type="match status" value="1"/>
</dbReference>
<dbReference type="Gene3D" id="3.40.50.2300">
    <property type="match status" value="1"/>
</dbReference>
<gene>
    <name evidence="11" type="ORF">P4I72_17495</name>
</gene>
<evidence type="ECO:0000256" key="7">
    <source>
        <dbReference type="ARBA" id="ARBA00023163"/>
    </source>
</evidence>
<dbReference type="Pfam" id="PF12833">
    <property type="entry name" value="HTH_18"/>
    <property type="match status" value="1"/>
</dbReference>
<dbReference type="InterPro" id="IPR020449">
    <property type="entry name" value="Tscrpt_reg_AraC-type_HTH"/>
</dbReference>
<evidence type="ECO:0000313" key="12">
    <source>
        <dbReference type="Proteomes" id="UP001338137"/>
    </source>
</evidence>
<name>A0ABU6G456_9BACL</name>
<keyword evidence="6" id="KW-0238">DNA-binding</keyword>
<evidence type="ECO:0000256" key="5">
    <source>
        <dbReference type="ARBA" id="ARBA00023015"/>
    </source>
</evidence>
<keyword evidence="2" id="KW-0963">Cytoplasm</keyword>
<dbReference type="PRINTS" id="PR00032">
    <property type="entry name" value="HTHARAC"/>
</dbReference>
<feature type="domain" description="HTH araC/xylS-type" evidence="9">
    <location>
        <begin position="369"/>
        <end position="467"/>
    </location>
</feature>
<evidence type="ECO:0000256" key="3">
    <source>
        <dbReference type="ARBA" id="ARBA00022553"/>
    </source>
</evidence>
<evidence type="ECO:0000259" key="9">
    <source>
        <dbReference type="PROSITE" id="PS01124"/>
    </source>
</evidence>
<proteinExistence type="predicted"/>
<evidence type="ECO:0000256" key="1">
    <source>
        <dbReference type="ARBA" id="ARBA00004496"/>
    </source>
</evidence>
<dbReference type="EMBL" id="JARLKY010000042">
    <property type="protein sequence ID" value="MEC0228926.1"/>
    <property type="molecule type" value="Genomic_DNA"/>
</dbReference>
<dbReference type="InterPro" id="IPR009057">
    <property type="entry name" value="Homeodomain-like_sf"/>
</dbReference>
<dbReference type="Proteomes" id="UP001338137">
    <property type="component" value="Unassembled WGS sequence"/>
</dbReference>
<dbReference type="Gene3D" id="1.10.10.60">
    <property type="entry name" value="Homeodomain-like"/>
    <property type="match status" value="2"/>
</dbReference>